<dbReference type="PANTHER" id="PTHR10196:SF69">
    <property type="entry name" value="GLYCEROL KINASE"/>
    <property type="match status" value="1"/>
</dbReference>
<comment type="similarity">
    <text evidence="2 11">Belongs to the FGGY kinase family.</text>
</comment>
<sequence length="493" mass="52531">MTCVLAIDQGTTGTTCLVIGQNGRILGRAYREITQYYPQPGWVEHDAHEILDRTVAAAREAIADAGVDPIVIGITNQRETIVVWERATGRAVHHAIVWQDRRTADRCLELAPQAAMIAEKTGLVTDPYFSATKLEWLLQQPGMRERAKRGELAAGTIDSWLVWHLTGGESHVTDHTNASRTMLYDLGTHAWSPELCALFGVPADLLPRIVPSSGLIGTAVASVLGHEIPIMGIAGDQQAALFGQGGWHTGSGKNTYGTGAFLLLNTGTVRPQSATGLLTTIACDERGNPVYALEASIFIAGAAVQWLRDGLGIIADSSETEGLARSLDSNDGVYFVPALVGLGAPDWEPNARGTIVGLTRGSTRAHFARAALEAMAYATNDVLGDMRTQGGVPFDRLRVDGGATANDWLMQFQADVLGVPVERPDIVETTAMGAAGLAGLAVGLWANGDEFLAGRHFTRFIPTGDATATAGYAGWRRAVRGALSWARDTDRAL</sequence>
<gene>
    <name evidence="14" type="primary">glpK</name>
    <name evidence="14" type="ORF">HKW67_10935</name>
</gene>
<keyword evidence="4 11" id="KW-0808">Transferase</keyword>
<dbReference type="NCBIfam" id="NF000756">
    <property type="entry name" value="PRK00047.1"/>
    <property type="match status" value="1"/>
</dbReference>
<evidence type="ECO:0000259" key="12">
    <source>
        <dbReference type="Pfam" id="PF00370"/>
    </source>
</evidence>
<dbReference type="PIRSF" id="PIRSF000538">
    <property type="entry name" value="GlpK"/>
    <property type="match status" value="1"/>
</dbReference>
<dbReference type="AlphaFoldDB" id="A0A6M4IT37"/>
<dbReference type="KEGG" id="ggr:HKW67_10935"/>
<evidence type="ECO:0000256" key="11">
    <source>
        <dbReference type="RuleBase" id="RU003733"/>
    </source>
</evidence>
<feature type="domain" description="Carbohydrate kinase FGGY C-terminal" evidence="13">
    <location>
        <begin position="253"/>
        <end position="441"/>
    </location>
</feature>
<evidence type="ECO:0000256" key="2">
    <source>
        <dbReference type="ARBA" id="ARBA00009156"/>
    </source>
</evidence>
<keyword evidence="6 11" id="KW-0418">Kinase</keyword>
<dbReference type="InterPro" id="IPR000577">
    <property type="entry name" value="Carb_kinase_FGGY"/>
</dbReference>
<protein>
    <recommendedName>
        <fullName evidence="3">glycerol kinase</fullName>
        <ecNumber evidence="3">2.7.1.30</ecNumber>
    </recommendedName>
    <alternativeName>
        <fullName evidence="9">ATP:glycerol 3-phosphotransferase</fullName>
    </alternativeName>
</protein>
<dbReference type="EC" id="2.7.1.30" evidence="3"/>
<dbReference type="PROSITE" id="PS00933">
    <property type="entry name" value="FGGY_KINASES_1"/>
    <property type="match status" value="1"/>
</dbReference>
<evidence type="ECO:0000256" key="1">
    <source>
        <dbReference type="ARBA" id="ARBA00005190"/>
    </source>
</evidence>
<dbReference type="FunFam" id="3.30.420.40:FF:000008">
    <property type="entry name" value="Glycerol kinase"/>
    <property type="match status" value="1"/>
</dbReference>
<evidence type="ECO:0000256" key="3">
    <source>
        <dbReference type="ARBA" id="ARBA00012099"/>
    </source>
</evidence>
<dbReference type="InterPro" id="IPR043129">
    <property type="entry name" value="ATPase_NBD"/>
</dbReference>
<evidence type="ECO:0000256" key="6">
    <source>
        <dbReference type="ARBA" id="ARBA00022777"/>
    </source>
</evidence>
<keyword evidence="15" id="KW-1185">Reference proteome</keyword>
<dbReference type="Pfam" id="PF00370">
    <property type="entry name" value="FGGY_N"/>
    <property type="match status" value="1"/>
</dbReference>
<evidence type="ECO:0000256" key="4">
    <source>
        <dbReference type="ARBA" id="ARBA00022679"/>
    </source>
</evidence>
<reference evidence="14 15" key="1">
    <citation type="submission" date="2020-05" db="EMBL/GenBank/DDBJ databases">
        <title>Complete genome sequence of Gemmatimonas greenlandica TET16.</title>
        <authorList>
            <person name="Zeng Y."/>
        </authorList>
    </citation>
    <scope>NUCLEOTIDE SEQUENCE [LARGE SCALE GENOMIC DNA]</scope>
    <source>
        <strain evidence="14 15">TET16</strain>
    </source>
</reference>
<evidence type="ECO:0000256" key="5">
    <source>
        <dbReference type="ARBA" id="ARBA00022741"/>
    </source>
</evidence>
<evidence type="ECO:0000256" key="10">
    <source>
        <dbReference type="ARBA" id="ARBA00052101"/>
    </source>
</evidence>
<keyword evidence="7" id="KW-0319">Glycerol metabolism</keyword>
<feature type="domain" description="Carbohydrate kinase FGGY N-terminal" evidence="12">
    <location>
        <begin position="4"/>
        <end position="243"/>
    </location>
</feature>
<name>A0A6M4IT37_9BACT</name>
<keyword evidence="5" id="KW-0547">Nucleotide-binding</keyword>
<dbReference type="InterPro" id="IPR018483">
    <property type="entry name" value="Carb_kinase_FGGY_CS"/>
</dbReference>
<dbReference type="Gene3D" id="3.30.420.40">
    <property type="match status" value="2"/>
</dbReference>
<organism evidence="14 15">
    <name type="scientific">Gemmatimonas groenlandica</name>
    <dbReference type="NCBI Taxonomy" id="2732249"/>
    <lineage>
        <taxon>Bacteria</taxon>
        <taxon>Pseudomonadati</taxon>
        <taxon>Gemmatimonadota</taxon>
        <taxon>Gemmatimonadia</taxon>
        <taxon>Gemmatimonadales</taxon>
        <taxon>Gemmatimonadaceae</taxon>
        <taxon>Gemmatimonas</taxon>
    </lineage>
</organism>
<evidence type="ECO:0000256" key="9">
    <source>
        <dbReference type="ARBA" id="ARBA00043149"/>
    </source>
</evidence>
<dbReference type="RefSeq" id="WP_171225413.1">
    <property type="nucleotide sequence ID" value="NZ_CP053085.1"/>
</dbReference>
<dbReference type="GO" id="GO:0004370">
    <property type="term" value="F:glycerol kinase activity"/>
    <property type="evidence" value="ECO:0007669"/>
    <property type="project" value="UniProtKB-EC"/>
</dbReference>
<accession>A0A6M4IT37</accession>
<dbReference type="GO" id="GO:0005829">
    <property type="term" value="C:cytosol"/>
    <property type="evidence" value="ECO:0007669"/>
    <property type="project" value="TreeGrafter"/>
</dbReference>
<dbReference type="GO" id="GO:0006072">
    <property type="term" value="P:glycerol-3-phosphate metabolic process"/>
    <property type="evidence" value="ECO:0007669"/>
    <property type="project" value="InterPro"/>
</dbReference>
<evidence type="ECO:0000259" key="13">
    <source>
        <dbReference type="Pfam" id="PF02782"/>
    </source>
</evidence>
<dbReference type="CDD" id="cd07786">
    <property type="entry name" value="FGGY_EcGK_like"/>
    <property type="match status" value="1"/>
</dbReference>
<evidence type="ECO:0000256" key="8">
    <source>
        <dbReference type="ARBA" id="ARBA00022840"/>
    </source>
</evidence>
<dbReference type="NCBIfam" id="TIGR01311">
    <property type="entry name" value="glycerol_kin"/>
    <property type="match status" value="1"/>
</dbReference>
<comment type="catalytic activity">
    <reaction evidence="10">
        <text>glycerol + ATP = sn-glycerol 3-phosphate + ADP + H(+)</text>
        <dbReference type="Rhea" id="RHEA:21644"/>
        <dbReference type="ChEBI" id="CHEBI:15378"/>
        <dbReference type="ChEBI" id="CHEBI:17754"/>
        <dbReference type="ChEBI" id="CHEBI:30616"/>
        <dbReference type="ChEBI" id="CHEBI:57597"/>
        <dbReference type="ChEBI" id="CHEBI:456216"/>
        <dbReference type="EC" id="2.7.1.30"/>
    </reaction>
</comment>
<dbReference type="PANTHER" id="PTHR10196">
    <property type="entry name" value="SUGAR KINASE"/>
    <property type="match status" value="1"/>
</dbReference>
<comment type="pathway">
    <text evidence="1">Polyol metabolism; glycerol degradation via glycerol kinase pathway; sn-glycerol 3-phosphate from glycerol: step 1/1.</text>
</comment>
<dbReference type="PROSITE" id="PS00445">
    <property type="entry name" value="FGGY_KINASES_2"/>
    <property type="match status" value="1"/>
</dbReference>
<evidence type="ECO:0000313" key="15">
    <source>
        <dbReference type="Proteomes" id="UP000500938"/>
    </source>
</evidence>
<evidence type="ECO:0000256" key="7">
    <source>
        <dbReference type="ARBA" id="ARBA00022798"/>
    </source>
</evidence>
<dbReference type="Proteomes" id="UP000500938">
    <property type="component" value="Chromosome"/>
</dbReference>
<dbReference type="FunFam" id="3.30.420.40:FF:000007">
    <property type="entry name" value="Glycerol kinase"/>
    <property type="match status" value="1"/>
</dbReference>
<dbReference type="SUPFAM" id="SSF53067">
    <property type="entry name" value="Actin-like ATPase domain"/>
    <property type="match status" value="2"/>
</dbReference>
<dbReference type="GO" id="GO:0019563">
    <property type="term" value="P:glycerol catabolic process"/>
    <property type="evidence" value="ECO:0007669"/>
    <property type="project" value="TreeGrafter"/>
</dbReference>
<dbReference type="GO" id="GO:0005524">
    <property type="term" value="F:ATP binding"/>
    <property type="evidence" value="ECO:0007669"/>
    <property type="project" value="UniProtKB-KW"/>
</dbReference>
<dbReference type="Pfam" id="PF02782">
    <property type="entry name" value="FGGY_C"/>
    <property type="match status" value="1"/>
</dbReference>
<evidence type="ECO:0000313" key="14">
    <source>
        <dbReference type="EMBL" id="QJR35982.1"/>
    </source>
</evidence>
<dbReference type="EMBL" id="CP053085">
    <property type="protein sequence ID" value="QJR35982.1"/>
    <property type="molecule type" value="Genomic_DNA"/>
</dbReference>
<dbReference type="InterPro" id="IPR005999">
    <property type="entry name" value="Glycerol_kin"/>
</dbReference>
<keyword evidence="8" id="KW-0067">ATP-binding</keyword>
<proteinExistence type="inferred from homology"/>
<dbReference type="InterPro" id="IPR018485">
    <property type="entry name" value="FGGY_C"/>
</dbReference>
<dbReference type="InterPro" id="IPR018484">
    <property type="entry name" value="FGGY_N"/>
</dbReference>